<dbReference type="AlphaFoldDB" id="A0A4Y7TGI5"/>
<evidence type="ECO:0008006" key="4">
    <source>
        <dbReference type="Google" id="ProtNLM"/>
    </source>
</evidence>
<dbReference type="Proteomes" id="UP000298030">
    <property type="component" value="Unassembled WGS sequence"/>
</dbReference>
<gene>
    <name evidence="2" type="ORF">FA13DRAFT_198585</name>
</gene>
<feature type="compositionally biased region" description="Low complexity" evidence="1">
    <location>
        <begin position="37"/>
        <end position="48"/>
    </location>
</feature>
<dbReference type="PANTHER" id="PTHR14303">
    <property type="entry name" value="DNA POLYMERASE DELTA SUBUNIT 4"/>
    <property type="match status" value="1"/>
</dbReference>
<dbReference type="GO" id="GO:0003887">
    <property type="term" value="F:DNA-directed DNA polymerase activity"/>
    <property type="evidence" value="ECO:0007669"/>
    <property type="project" value="TreeGrafter"/>
</dbReference>
<evidence type="ECO:0000313" key="2">
    <source>
        <dbReference type="EMBL" id="TEB33285.1"/>
    </source>
</evidence>
<name>A0A4Y7TGI5_COPMI</name>
<dbReference type="GO" id="GO:0043625">
    <property type="term" value="C:delta DNA polymerase complex"/>
    <property type="evidence" value="ECO:0007669"/>
    <property type="project" value="TreeGrafter"/>
</dbReference>
<accession>A0A4Y7TGI5</accession>
<dbReference type="GO" id="GO:0000731">
    <property type="term" value="P:DNA synthesis involved in DNA repair"/>
    <property type="evidence" value="ECO:0007669"/>
    <property type="project" value="InterPro"/>
</dbReference>
<keyword evidence="3" id="KW-1185">Reference proteome</keyword>
<dbReference type="STRING" id="71717.A0A4Y7TGI5"/>
<proteinExistence type="predicted"/>
<comment type="caution">
    <text evidence="2">The sequence shown here is derived from an EMBL/GenBank/DDBJ whole genome shotgun (WGS) entry which is preliminary data.</text>
</comment>
<dbReference type="Pfam" id="PF04081">
    <property type="entry name" value="DNA_pol_delta_4"/>
    <property type="match status" value="1"/>
</dbReference>
<feature type="region of interest" description="Disordered" evidence="1">
    <location>
        <begin position="31"/>
        <end position="114"/>
    </location>
</feature>
<dbReference type="OrthoDB" id="337486at2759"/>
<protein>
    <recommendedName>
        <fullName evidence="4">DNA polymerase delta subunit 4</fullName>
    </recommendedName>
</protein>
<evidence type="ECO:0000313" key="3">
    <source>
        <dbReference type="Proteomes" id="UP000298030"/>
    </source>
</evidence>
<dbReference type="EMBL" id="QPFP01000013">
    <property type="protein sequence ID" value="TEB33285.1"/>
    <property type="molecule type" value="Genomic_DNA"/>
</dbReference>
<feature type="compositionally biased region" description="Acidic residues" evidence="1">
    <location>
        <begin position="85"/>
        <end position="95"/>
    </location>
</feature>
<dbReference type="PANTHER" id="PTHR14303:SF0">
    <property type="entry name" value="DNA POLYMERASE DELTA SUBUNIT 4"/>
    <property type="match status" value="1"/>
</dbReference>
<organism evidence="2 3">
    <name type="scientific">Coprinellus micaceus</name>
    <name type="common">Glistening ink-cap mushroom</name>
    <name type="synonym">Coprinus micaceus</name>
    <dbReference type="NCBI Taxonomy" id="71717"/>
    <lineage>
        <taxon>Eukaryota</taxon>
        <taxon>Fungi</taxon>
        <taxon>Dikarya</taxon>
        <taxon>Basidiomycota</taxon>
        <taxon>Agaricomycotina</taxon>
        <taxon>Agaricomycetes</taxon>
        <taxon>Agaricomycetidae</taxon>
        <taxon>Agaricales</taxon>
        <taxon>Agaricineae</taxon>
        <taxon>Psathyrellaceae</taxon>
        <taxon>Coprinellus</taxon>
    </lineage>
</organism>
<feature type="compositionally biased region" description="Acidic residues" evidence="1">
    <location>
        <begin position="65"/>
        <end position="76"/>
    </location>
</feature>
<dbReference type="InterPro" id="IPR007218">
    <property type="entry name" value="DNA_pol_delta_4"/>
</dbReference>
<sequence>MSSRAFKSKSSTLTLKQSKLSFGALKATAAVNKAKEAVTVSEASSSTSRRPRRTAAAKPSFVDIESSDEELNVDDIELTKSEPSSESEIEKDEEEKPSAKKPGNARVPAVTKEREAEASRLKLLAEAAQSPSKLLQVVAGPRKGEFGKTDIDELAESRPKLNIKNRAYDRVYKEARGKMAYAQTIHPTTEVDGEDVPLNRIDDILRLFDLNYDYGPCVGMTRLERWQRANKLGMNPPSEVYDILMTKEGLTESRYAQNVLYGRV</sequence>
<dbReference type="GO" id="GO:0006261">
    <property type="term" value="P:DNA-templated DNA replication"/>
    <property type="evidence" value="ECO:0007669"/>
    <property type="project" value="TreeGrafter"/>
</dbReference>
<reference evidence="2 3" key="1">
    <citation type="journal article" date="2019" name="Nat. Ecol. Evol.">
        <title>Megaphylogeny resolves global patterns of mushroom evolution.</title>
        <authorList>
            <person name="Varga T."/>
            <person name="Krizsan K."/>
            <person name="Foldi C."/>
            <person name="Dima B."/>
            <person name="Sanchez-Garcia M."/>
            <person name="Sanchez-Ramirez S."/>
            <person name="Szollosi G.J."/>
            <person name="Szarkandi J.G."/>
            <person name="Papp V."/>
            <person name="Albert L."/>
            <person name="Andreopoulos W."/>
            <person name="Angelini C."/>
            <person name="Antonin V."/>
            <person name="Barry K.W."/>
            <person name="Bougher N.L."/>
            <person name="Buchanan P."/>
            <person name="Buyck B."/>
            <person name="Bense V."/>
            <person name="Catcheside P."/>
            <person name="Chovatia M."/>
            <person name="Cooper J."/>
            <person name="Damon W."/>
            <person name="Desjardin D."/>
            <person name="Finy P."/>
            <person name="Geml J."/>
            <person name="Haridas S."/>
            <person name="Hughes K."/>
            <person name="Justo A."/>
            <person name="Karasinski D."/>
            <person name="Kautmanova I."/>
            <person name="Kiss B."/>
            <person name="Kocsube S."/>
            <person name="Kotiranta H."/>
            <person name="LaButti K.M."/>
            <person name="Lechner B.E."/>
            <person name="Liimatainen K."/>
            <person name="Lipzen A."/>
            <person name="Lukacs Z."/>
            <person name="Mihaltcheva S."/>
            <person name="Morgado L.N."/>
            <person name="Niskanen T."/>
            <person name="Noordeloos M.E."/>
            <person name="Ohm R.A."/>
            <person name="Ortiz-Santana B."/>
            <person name="Ovrebo C."/>
            <person name="Racz N."/>
            <person name="Riley R."/>
            <person name="Savchenko A."/>
            <person name="Shiryaev A."/>
            <person name="Soop K."/>
            <person name="Spirin V."/>
            <person name="Szebenyi C."/>
            <person name="Tomsovsky M."/>
            <person name="Tulloss R.E."/>
            <person name="Uehling J."/>
            <person name="Grigoriev I.V."/>
            <person name="Vagvolgyi C."/>
            <person name="Papp T."/>
            <person name="Martin F.M."/>
            <person name="Miettinen O."/>
            <person name="Hibbett D.S."/>
            <person name="Nagy L.G."/>
        </authorList>
    </citation>
    <scope>NUCLEOTIDE SEQUENCE [LARGE SCALE GENOMIC DNA]</scope>
    <source>
        <strain evidence="2 3">FP101781</strain>
    </source>
</reference>
<evidence type="ECO:0000256" key="1">
    <source>
        <dbReference type="SAM" id="MobiDB-lite"/>
    </source>
</evidence>